<dbReference type="EMBL" id="CCYD01000610">
    <property type="protein sequence ID" value="CEG42027.1"/>
    <property type="molecule type" value="Genomic_DNA"/>
</dbReference>
<dbReference type="GO" id="GO:0006914">
    <property type="term" value="P:autophagy"/>
    <property type="evidence" value="ECO:0007669"/>
    <property type="project" value="TreeGrafter"/>
</dbReference>
<dbReference type="PANTHER" id="PTHR12894:SF27">
    <property type="entry name" value="TRANSFORMING GROWTH FACTOR-BETA RECEPTOR-ASSOCIATED PROTEIN 1"/>
    <property type="match status" value="1"/>
</dbReference>
<proteinExistence type="predicted"/>
<evidence type="ECO:0000259" key="2">
    <source>
        <dbReference type="Pfam" id="PF10367"/>
    </source>
</evidence>
<dbReference type="PANTHER" id="PTHR12894">
    <property type="entry name" value="CNH DOMAIN CONTAINING"/>
    <property type="match status" value="1"/>
</dbReference>
<dbReference type="Pfam" id="PF10366">
    <property type="entry name" value="Vps39_1"/>
    <property type="match status" value="1"/>
</dbReference>
<dbReference type="OMA" id="YHPERML"/>
<keyword evidence="4" id="KW-1185">Reference proteome</keyword>
<evidence type="ECO:0000313" key="3">
    <source>
        <dbReference type="EMBL" id="CEG42027.1"/>
    </source>
</evidence>
<dbReference type="RefSeq" id="XP_024578396.1">
    <property type="nucleotide sequence ID" value="XM_024727862.1"/>
</dbReference>
<protein>
    <submittedName>
        <fullName evidence="3">Vacuolar assembly/sorting proteins VPS39/VAM6/VPS3</fullName>
    </submittedName>
</protein>
<reference evidence="4" key="1">
    <citation type="submission" date="2014-09" db="EMBL/GenBank/DDBJ databases">
        <authorList>
            <person name="Sharma Rahul"/>
            <person name="Thines Marco"/>
        </authorList>
    </citation>
    <scope>NUCLEOTIDE SEQUENCE [LARGE SCALE GENOMIC DNA]</scope>
</reference>
<dbReference type="InterPro" id="IPR032914">
    <property type="entry name" value="Vam6/VPS39/TRAP1"/>
</dbReference>
<name>A0A0N7L5P2_PLAHL</name>
<accession>A0A0N7L5P2</accession>
<dbReference type="GO" id="GO:0005737">
    <property type="term" value="C:cytoplasm"/>
    <property type="evidence" value="ECO:0007669"/>
    <property type="project" value="TreeGrafter"/>
</dbReference>
<sequence>MSERPQAMEQASASLLVTVERLAPLKMEIVALRAQNQLLVQLLGGRGPVGSTPAPMLPRSPAPDPDTWGVFITLSDNRLKLVDLPLKNNPQLIDRDDTKGAVLFATHEAAKTLCVLLKTNIVKVFDWTINRVLELRTQHELLPSLLPVQQLVLLSENYLFVQGKTQWSVLHLDSGRMLNVAADVLQDITEALEGANGKCDALALPSRFMARRRQHVMDLLLCGKRNGVILTIHEEEKTSDNEEIADVYGAFGTIAVTMGQRASKALDVSTNQLCLKVDRKFAYNTTPRRAYYHHPFLLLDQADHISVYNYGSLRFAQSLLVKSPYSICAALNVASATAEDRGSLHRDDRPATLYTVSPPFTFQTHQMLPIAQQVAASMKIKCLDDAVALCKLCPEDDTLSDADQRALYAEYGYSLFRSRSLQQAMLYFYESSIEVMEVLLLFPRNLIPRKYSAIHKNSNKKEYVLEGDDLKESLLALIGFLRHKRSAYSQDNVKASAMIKRENNDIDSREVGTLELIDTMLVKCLVVVAEEAEYEKRAKRALLKVVTGENWCEIGETEVFLRAHRRFEALLAFYTARKLHRKALELLEDLERSAASTAVHTPSEATEHLSEDSRDLLSSHDYMVLIAQYLRRLGQKHAELIFEFSRRVLSVDPSLGLSIFTQRDVADSRRDIDHAAVLQHIKSCSIASSCSSDIPLGTDTSIPADISTLRLPLINCQMLAIEYLIQVINERPCDLTPRLHDEVVYLLLDAIHKSSSHNQHLTSRVELQGGMTGLLRRKLLSFLEYPRAAYHPERMLSRTPIEMVDERAALLSKLGRHLEVLQLYALQLEDATLAEAYCNRCFDSKTADSSIYSTLLKIYLSPQIRKNGSASSPLQSFGSASFSSDPQSKAIHAAINVLNKYAERIDVSTALDLLPADIPMALLAEFFRRVLERKVERFRNGQVKKHLSKMENFMVRGQLSLLRQESVTVWSSQCCQSCGKKLGVGAFVRFPVGLVHYSCQPVT</sequence>
<dbReference type="STRING" id="4781.A0A0N7L5P2"/>
<feature type="domain" description="Vacuolar sorting protein 39/Transforming growth factor beta receptor-associated zinc finger" evidence="2">
    <location>
        <begin position="964"/>
        <end position="1000"/>
    </location>
</feature>
<dbReference type="Pfam" id="PF10367">
    <property type="entry name" value="zf-Vps39_C"/>
    <property type="match status" value="1"/>
</dbReference>
<dbReference type="InterPro" id="IPR019452">
    <property type="entry name" value="VPS39/TGF_beta_rcpt-assoc_1"/>
</dbReference>
<evidence type="ECO:0000313" key="4">
    <source>
        <dbReference type="Proteomes" id="UP000054928"/>
    </source>
</evidence>
<dbReference type="Proteomes" id="UP000054928">
    <property type="component" value="Unassembled WGS sequence"/>
</dbReference>
<dbReference type="AlphaFoldDB" id="A0A0N7L5P2"/>
<dbReference type="OrthoDB" id="5325112at2759"/>
<dbReference type="GO" id="GO:0016020">
    <property type="term" value="C:membrane"/>
    <property type="evidence" value="ECO:0007669"/>
    <property type="project" value="TreeGrafter"/>
</dbReference>
<dbReference type="GO" id="GO:0034058">
    <property type="term" value="P:endosomal vesicle fusion"/>
    <property type="evidence" value="ECO:0007669"/>
    <property type="project" value="TreeGrafter"/>
</dbReference>
<evidence type="ECO:0000259" key="1">
    <source>
        <dbReference type="Pfam" id="PF10366"/>
    </source>
</evidence>
<dbReference type="GeneID" id="36407389"/>
<dbReference type="InterPro" id="IPR019453">
    <property type="entry name" value="VPS39/TGFA1_Znf"/>
</dbReference>
<feature type="domain" description="Vacuolar sorting protein 39/Transforming growth factor beta receptor-associated" evidence="1">
    <location>
        <begin position="517"/>
        <end position="649"/>
    </location>
</feature>
<organism evidence="3 4">
    <name type="scientific">Plasmopara halstedii</name>
    <name type="common">Downy mildew of sunflower</name>
    <dbReference type="NCBI Taxonomy" id="4781"/>
    <lineage>
        <taxon>Eukaryota</taxon>
        <taxon>Sar</taxon>
        <taxon>Stramenopiles</taxon>
        <taxon>Oomycota</taxon>
        <taxon>Peronosporomycetes</taxon>
        <taxon>Peronosporales</taxon>
        <taxon>Peronosporaceae</taxon>
        <taxon>Plasmopara</taxon>
    </lineage>
</organism>